<dbReference type="EMBL" id="JAADJF010000434">
    <property type="protein sequence ID" value="KAF4417438.1"/>
    <property type="molecule type" value="Genomic_DNA"/>
</dbReference>
<evidence type="ECO:0000313" key="2">
    <source>
        <dbReference type="EMBL" id="KAF4417438.1"/>
    </source>
</evidence>
<keyword evidence="3" id="KW-1185">Reference proteome</keyword>
<gene>
    <name evidence="2" type="ORF">FACUT_12225</name>
</gene>
<proteinExistence type="predicted"/>
<evidence type="ECO:0000259" key="1">
    <source>
        <dbReference type="Pfam" id="PF25534"/>
    </source>
</evidence>
<comment type="caution">
    <text evidence="2">The sequence shown here is derived from an EMBL/GenBank/DDBJ whole genome shotgun (WGS) entry which is preliminary data.</text>
</comment>
<reference evidence="2 3" key="1">
    <citation type="submission" date="2020-01" db="EMBL/GenBank/DDBJ databases">
        <title>Identification and distribution of gene clusters putatively required for synthesis of sphingolipid metabolism inhibitors in phylogenetically diverse species of the filamentous fungus Fusarium.</title>
        <authorList>
            <person name="Kim H.-S."/>
            <person name="Busman M."/>
            <person name="Brown D.W."/>
            <person name="Divon H."/>
            <person name="Uhlig S."/>
            <person name="Proctor R.H."/>
        </authorList>
    </citation>
    <scope>NUCLEOTIDE SEQUENCE [LARGE SCALE GENOMIC DNA]</scope>
    <source>
        <strain evidence="2 3">NRRL 13308</strain>
    </source>
</reference>
<protein>
    <recommendedName>
        <fullName evidence="1">DUF7918 domain-containing protein</fullName>
    </recommendedName>
</protein>
<dbReference type="Proteomes" id="UP000536711">
    <property type="component" value="Unassembled WGS sequence"/>
</dbReference>
<accession>A0A8H4NF24</accession>
<dbReference type="OrthoDB" id="5101584at2759"/>
<dbReference type="Pfam" id="PF25534">
    <property type="entry name" value="DUF7918"/>
    <property type="match status" value="1"/>
</dbReference>
<dbReference type="AlphaFoldDB" id="A0A8H4NF24"/>
<dbReference type="InterPro" id="IPR057678">
    <property type="entry name" value="DUF7918"/>
</dbReference>
<feature type="domain" description="DUF7918" evidence="1">
    <location>
        <begin position="12"/>
        <end position="93"/>
    </location>
</feature>
<name>A0A8H4NF24_9HYPO</name>
<organism evidence="2 3">
    <name type="scientific">Fusarium acutatum</name>
    <dbReference type="NCBI Taxonomy" id="78861"/>
    <lineage>
        <taxon>Eukaryota</taxon>
        <taxon>Fungi</taxon>
        <taxon>Dikarya</taxon>
        <taxon>Ascomycota</taxon>
        <taxon>Pezizomycotina</taxon>
        <taxon>Sordariomycetes</taxon>
        <taxon>Hypocreomycetidae</taxon>
        <taxon>Hypocreales</taxon>
        <taxon>Nectriaceae</taxon>
        <taxon>Fusarium</taxon>
        <taxon>Fusarium fujikuroi species complex</taxon>
    </lineage>
</organism>
<sequence>MAILPAAPAFSTTIVVNGEPVDEYQPPHIPIPYDAEISKDVPRTCCFIAAETCQTYSVRFRLSPRFCFGAETDTLLVAIYIDRKPVEESLVFQDPS</sequence>
<evidence type="ECO:0000313" key="3">
    <source>
        <dbReference type="Proteomes" id="UP000536711"/>
    </source>
</evidence>